<dbReference type="Proteomes" id="UP000288805">
    <property type="component" value="Unassembled WGS sequence"/>
</dbReference>
<accession>A0A438EAC6</accession>
<proteinExistence type="predicted"/>
<dbReference type="EMBL" id="QGNW01001347">
    <property type="protein sequence ID" value="RVW44614.1"/>
    <property type="molecule type" value="Genomic_DNA"/>
</dbReference>
<organism evidence="2 3">
    <name type="scientific">Vitis vinifera</name>
    <name type="common">Grape</name>
    <dbReference type="NCBI Taxonomy" id="29760"/>
    <lineage>
        <taxon>Eukaryota</taxon>
        <taxon>Viridiplantae</taxon>
        <taxon>Streptophyta</taxon>
        <taxon>Embryophyta</taxon>
        <taxon>Tracheophyta</taxon>
        <taxon>Spermatophyta</taxon>
        <taxon>Magnoliopsida</taxon>
        <taxon>eudicotyledons</taxon>
        <taxon>Gunneridae</taxon>
        <taxon>Pentapetalae</taxon>
        <taxon>rosids</taxon>
        <taxon>Vitales</taxon>
        <taxon>Vitaceae</taxon>
        <taxon>Viteae</taxon>
        <taxon>Vitis</taxon>
    </lineage>
</organism>
<name>A0A438EAC6_VITVI</name>
<reference evidence="2 3" key="1">
    <citation type="journal article" date="2018" name="PLoS Genet.">
        <title>Population sequencing reveals clonal diversity and ancestral inbreeding in the grapevine cultivar Chardonnay.</title>
        <authorList>
            <person name="Roach M.J."/>
            <person name="Johnson D.L."/>
            <person name="Bohlmann J."/>
            <person name="van Vuuren H.J."/>
            <person name="Jones S.J."/>
            <person name="Pretorius I.S."/>
            <person name="Schmidt S.A."/>
            <person name="Borneman A.R."/>
        </authorList>
    </citation>
    <scope>NUCLEOTIDE SEQUENCE [LARGE SCALE GENOMIC DNA]</scope>
    <source>
        <strain evidence="3">cv. Chardonnay</strain>
        <tissue evidence="2">Leaf</tissue>
    </source>
</reference>
<sequence>MKRFNIFVPKGKGTKGGWALLVEAVREMEPGSEESQSGEEVVRVKIDNRPSSERLEKLAQCLVGSWDPMLGRGDDLRSWGTQMSKLWGLKGNLGLAKLEDGKALLEFEIRAEAEKALKNGVISISGFDVRLEKWSQRTGCVMEEEKKREAWVKILGLPISLWDRDTLCKIGGDVGNFWTSTPKRRGWRSCSGLGLGLVVGNQADVKNVQADDKGRTLAAAGEGEDAGGGWDVEADSWGGATHGLPHGLGGSHLGLQGMERMQGGPLVMAFGKPCGPGGLNLHSPLVDHVGPKERVDFRRPKSGTQGRCWTGGEGPWWRPAKRAELIQNERSLTDLALAEEAMRYDKVSDCLVSGTPSLLSPFFGRTPVGEYCDFSGDDKERDEGENPIK</sequence>
<dbReference type="InterPro" id="IPR025558">
    <property type="entry name" value="DUF4283"/>
</dbReference>
<comment type="caution">
    <text evidence="2">The sequence shown here is derived from an EMBL/GenBank/DDBJ whole genome shotgun (WGS) entry which is preliminary data.</text>
</comment>
<dbReference type="PANTHER" id="PTHR34427">
    <property type="entry name" value="DUF4283 DOMAIN PROTEIN"/>
    <property type="match status" value="1"/>
</dbReference>
<gene>
    <name evidence="2" type="ORF">CK203_110051</name>
</gene>
<dbReference type="AlphaFoldDB" id="A0A438EAC6"/>
<evidence type="ECO:0000313" key="2">
    <source>
        <dbReference type="EMBL" id="RVW44614.1"/>
    </source>
</evidence>
<dbReference type="Pfam" id="PF14111">
    <property type="entry name" value="DUF4283"/>
    <property type="match status" value="1"/>
</dbReference>
<evidence type="ECO:0000313" key="3">
    <source>
        <dbReference type="Proteomes" id="UP000288805"/>
    </source>
</evidence>
<dbReference type="PANTHER" id="PTHR34427:SF5">
    <property type="entry name" value="DUF4283 DOMAIN-CONTAINING PROTEIN"/>
    <property type="match status" value="1"/>
</dbReference>
<protein>
    <recommendedName>
        <fullName evidence="1">DUF4283 domain-containing protein</fullName>
    </recommendedName>
</protein>
<feature type="domain" description="DUF4283" evidence="1">
    <location>
        <begin position="56"/>
        <end position="140"/>
    </location>
</feature>
<evidence type="ECO:0000259" key="1">
    <source>
        <dbReference type="Pfam" id="PF14111"/>
    </source>
</evidence>